<dbReference type="InterPro" id="IPR032877">
    <property type="entry name" value="Transposase_HTH"/>
</dbReference>
<dbReference type="Pfam" id="PF13542">
    <property type="entry name" value="HTH_Tnp_ISL3"/>
    <property type="match status" value="1"/>
</dbReference>
<evidence type="ECO:0000313" key="5">
    <source>
        <dbReference type="Proteomes" id="UP000824504"/>
    </source>
</evidence>
<feature type="domain" description="Transposase IS204/IS1001/IS1096/IS1165 helix-turn-helix" evidence="2">
    <location>
        <begin position="107"/>
        <end position="153"/>
    </location>
</feature>
<evidence type="ECO:0000259" key="3">
    <source>
        <dbReference type="Pfam" id="PF14690"/>
    </source>
</evidence>
<feature type="domain" description="Transposase IS204/IS1001/IS1096/IS1165 DDE" evidence="1">
    <location>
        <begin position="192"/>
        <end position="434"/>
    </location>
</feature>
<organism evidence="4 5">
    <name type="scientific">Tessaracoccus palaemonis</name>
    <dbReference type="NCBI Taxonomy" id="2829499"/>
    <lineage>
        <taxon>Bacteria</taxon>
        <taxon>Bacillati</taxon>
        <taxon>Actinomycetota</taxon>
        <taxon>Actinomycetes</taxon>
        <taxon>Propionibacteriales</taxon>
        <taxon>Propionibacteriaceae</taxon>
        <taxon>Tessaracoccus</taxon>
    </lineage>
</organism>
<evidence type="ECO:0000313" key="4">
    <source>
        <dbReference type="EMBL" id="QXT62822.1"/>
    </source>
</evidence>
<feature type="domain" description="Transposase IS204/IS1001/IS1096/IS1165 zinc-finger" evidence="3">
    <location>
        <begin position="51"/>
        <end position="96"/>
    </location>
</feature>
<protein>
    <submittedName>
        <fullName evidence="4">ISL3 family transposase</fullName>
    </submittedName>
</protein>
<evidence type="ECO:0000259" key="1">
    <source>
        <dbReference type="Pfam" id="PF01610"/>
    </source>
</evidence>
<dbReference type="InterPro" id="IPR002560">
    <property type="entry name" value="Transposase_DDE"/>
</dbReference>
<dbReference type="EMBL" id="CP079216">
    <property type="protein sequence ID" value="QXT62822.1"/>
    <property type="molecule type" value="Genomic_DNA"/>
</dbReference>
<proteinExistence type="predicted"/>
<dbReference type="Pfam" id="PF01610">
    <property type="entry name" value="DDE_Tnp_ISL3"/>
    <property type="match status" value="1"/>
</dbReference>
<keyword evidence="5" id="KW-1185">Reference proteome</keyword>
<reference evidence="4 5" key="1">
    <citation type="submission" date="2021-07" db="EMBL/GenBank/DDBJ databases">
        <title>complete genome sequencing of Tessaracoccus sp.J1M15.</title>
        <authorList>
            <person name="Bae J.-W."/>
            <person name="Kim D.-y."/>
        </authorList>
    </citation>
    <scope>NUCLEOTIDE SEQUENCE [LARGE SCALE GENOMIC DNA]</scope>
    <source>
        <strain evidence="4 5">J1M15</strain>
    </source>
</reference>
<dbReference type="NCBIfam" id="NF033550">
    <property type="entry name" value="transpos_ISL3"/>
    <property type="match status" value="1"/>
</dbReference>
<accession>A0ABX8SK56</accession>
<dbReference type="InterPro" id="IPR047951">
    <property type="entry name" value="Transpos_ISL3"/>
</dbReference>
<dbReference type="PANTHER" id="PTHR33498">
    <property type="entry name" value="TRANSPOSASE FOR INSERTION SEQUENCE ELEMENT IS1557"/>
    <property type="match status" value="1"/>
</dbReference>
<dbReference type="InterPro" id="IPR029261">
    <property type="entry name" value="Transposase_Znf"/>
</dbReference>
<dbReference type="RefSeq" id="WP_219082062.1">
    <property type="nucleotide sequence ID" value="NZ_CP079216.1"/>
</dbReference>
<name>A0ABX8SK56_9ACTN</name>
<evidence type="ECO:0000259" key="2">
    <source>
        <dbReference type="Pfam" id="PF13542"/>
    </source>
</evidence>
<dbReference type="Pfam" id="PF14690">
    <property type="entry name" value="Zn_ribbon_ISL3"/>
    <property type="match status" value="1"/>
</dbReference>
<dbReference type="PANTHER" id="PTHR33498:SF1">
    <property type="entry name" value="TRANSPOSASE FOR INSERTION SEQUENCE ELEMENT IS1557"/>
    <property type="match status" value="1"/>
</dbReference>
<sequence>MPDPTSCCRAGGGYCQRCDLLLGLPGLHVTGVHRDDAGLRVEVESRLPGVMGCPTCGVVAHAHGRQRVELIDAACFTAPVRLWWRKRRWLCPEPSCPVTSFMEQDPDVARPRALLTARATSWAVGQMRRENASVQGLARQLGCAWKTLWRAVKPILEAAADDESRFAGVTTLGVDEHIWHHVSTRPVEQGGRGPKEFTGMVDLTRDKDGRVRARLLDLVPGRSGEAYTSWLKVRGDTFREGVEIATLDPFHGYKNAIDDQLEDAIAVLDAFHVVKLGTAAVDEVRRRVQQDIHGHRGRRHDPLYRIRNLLRAGLEHLSDGQKTRLETAFTADDRHVEVEVAWHCAQQLRSVYHQPSHADGRRVAEQILATFPSCPIPEIARLGRTLNQWRDAFLGYFTTGGANNGGTEAINGLIELARRVARGFRDPDNYRLRMLLIGGGLRL</sequence>
<gene>
    <name evidence="4" type="ORF">KDB89_14010</name>
</gene>
<dbReference type="Proteomes" id="UP000824504">
    <property type="component" value="Chromosome"/>
</dbReference>